<organism evidence="8 9">
    <name type="scientific">Rosenbergiella australiborealis</name>
    <dbReference type="NCBI Taxonomy" id="1544696"/>
    <lineage>
        <taxon>Bacteria</taxon>
        <taxon>Pseudomonadati</taxon>
        <taxon>Pseudomonadota</taxon>
        <taxon>Gammaproteobacteria</taxon>
        <taxon>Enterobacterales</taxon>
        <taxon>Erwiniaceae</taxon>
        <taxon>Rosenbergiella</taxon>
    </lineage>
</organism>
<keyword evidence="3 6" id="KW-0812">Transmembrane</keyword>
<evidence type="ECO:0000256" key="4">
    <source>
        <dbReference type="ARBA" id="ARBA00022989"/>
    </source>
</evidence>
<evidence type="ECO:0000256" key="2">
    <source>
        <dbReference type="ARBA" id="ARBA00022475"/>
    </source>
</evidence>
<feature type="transmembrane region" description="Helical" evidence="6">
    <location>
        <begin position="149"/>
        <end position="167"/>
    </location>
</feature>
<dbReference type="EMBL" id="JABBFO010000004">
    <property type="protein sequence ID" value="MBT0726995.1"/>
    <property type="molecule type" value="Genomic_DNA"/>
</dbReference>
<dbReference type="NCBIfam" id="NF007823">
    <property type="entry name" value="PRK10532.1"/>
    <property type="match status" value="1"/>
</dbReference>
<feature type="transmembrane region" description="Helical" evidence="6">
    <location>
        <begin position="179"/>
        <end position="200"/>
    </location>
</feature>
<feature type="transmembrane region" description="Helical" evidence="6">
    <location>
        <begin position="12"/>
        <end position="32"/>
    </location>
</feature>
<keyword evidence="5 6" id="KW-0472">Membrane</keyword>
<feature type="transmembrane region" description="Helical" evidence="6">
    <location>
        <begin position="206"/>
        <end position="226"/>
    </location>
</feature>
<feature type="transmembrane region" description="Helical" evidence="6">
    <location>
        <begin position="44"/>
        <end position="63"/>
    </location>
</feature>
<dbReference type="Proteomes" id="UP000786875">
    <property type="component" value="Unassembled WGS sequence"/>
</dbReference>
<feature type="transmembrane region" description="Helical" evidence="6">
    <location>
        <begin position="98"/>
        <end position="116"/>
    </location>
</feature>
<comment type="caution">
    <text evidence="8">The sequence shown here is derived from an EMBL/GenBank/DDBJ whole genome shotgun (WGS) entry which is preliminary data.</text>
</comment>
<dbReference type="PANTHER" id="PTHR42920">
    <property type="entry name" value="OS03G0707200 PROTEIN-RELATED"/>
    <property type="match status" value="1"/>
</dbReference>
<feature type="domain" description="EamA" evidence="7">
    <location>
        <begin position="149"/>
        <end position="278"/>
    </location>
</feature>
<evidence type="ECO:0000313" key="9">
    <source>
        <dbReference type="Proteomes" id="UP000786875"/>
    </source>
</evidence>
<protein>
    <submittedName>
        <fullName evidence="8">Threonine/homoserine exporter RhtA</fullName>
    </submittedName>
</protein>
<evidence type="ECO:0000259" key="7">
    <source>
        <dbReference type="Pfam" id="PF00892"/>
    </source>
</evidence>
<dbReference type="Pfam" id="PF00892">
    <property type="entry name" value="EamA"/>
    <property type="match status" value="1"/>
</dbReference>
<dbReference type="InterPro" id="IPR051258">
    <property type="entry name" value="Diverse_Substrate_Transporter"/>
</dbReference>
<dbReference type="SUPFAM" id="SSF103481">
    <property type="entry name" value="Multidrug resistance efflux transporter EmrE"/>
    <property type="match status" value="1"/>
</dbReference>
<reference evidence="8 9" key="1">
    <citation type="submission" date="2020-04" db="EMBL/GenBank/DDBJ databases">
        <title>Genome sequencing of Rosenbergiella species.</title>
        <authorList>
            <person name="Alvarez-Perez S."/>
            <person name="Lievens B."/>
        </authorList>
    </citation>
    <scope>NUCLEOTIDE SEQUENCE [LARGE SCALE GENOMIC DNA]</scope>
    <source>
        <strain evidence="8 9">CdVSA20.1</strain>
    </source>
</reference>
<keyword evidence="4 6" id="KW-1133">Transmembrane helix</keyword>
<gene>
    <name evidence="8" type="primary">rhtA</name>
    <name evidence="8" type="ORF">HGT73_06275</name>
</gene>
<evidence type="ECO:0000256" key="5">
    <source>
        <dbReference type="ARBA" id="ARBA00023136"/>
    </source>
</evidence>
<sequence>MGNQHKGSASVFYPIGLLLIAMFTLQGAASLAKSLFSEVGAPGVAALRLGLSTIMLWVMFKPWRLHFSAEQRRPLVFYGLALGGMNFLFYMALKTIPLGIGVALEFIGPLTLALANSRKVTDFVWIIIAVSGLWLLLPVHGGSNNIDPLGAFFALAAGACWAIYIIFGQKAGAEHGAATVAVGSLVASIVFVPTGLAMAAPGIWHWSILPVGLLVALLSNAIPYSLEMMALTRVPARVFGTLMSMEPAVAAFSGFLFLHEHLSPVQLLGLFAIILASAGSALTMKPKQPRIKRIKIKKKNRSHSG</sequence>
<keyword evidence="9" id="KW-1185">Reference proteome</keyword>
<dbReference type="InterPro" id="IPR037185">
    <property type="entry name" value="EmrE-like"/>
</dbReference>
<accession>A0ABS5T3R7</accession>
<feature type="transmembrane region" description="Helical" evidence="6">
    <location>
        <begin position="123"/>
        <end position="143"/>
    </location>
</feature>
<keyword evidence="2" id="KW-1003">Cell membrane</keyword>
<dbReference type="InterPro" id="IPR000620">
    <property type="entry name" value="EamA_dom"/>
</dbReference>
<feature type="transmembrane region" description="Helical" evidence="6">
    <location>
        <begin position="265"/>
        <end position="284"/>
    </location>
</feature>
<evidence type="ECO:0000256" key="1">
    <source>
        <dbReference type="ARBA" id="ARBA00004651"/>
    </source>
</evidence>
<feature type="transmembrane region" description="Helical" evidence="6">
    <location>
        <begin position="238"/>
        <end position="259"/>
    </location>
</feature>
<proteinExistence type="predicted"/>
<evidence type="ECO:0000256" key="3">
    <source>
        <dbReference type="ARBA" id="ARBA00022692"/>
    </source>
</evidence>
<evidence type="ECO:0000313" key="8">
    <source>
        <dbReference type="EMBL" id="MBT0726995.1"/>
    </source>
</evidence>
<dbReference type="PANTHER" id="PTHR42920:SF5">
    <property type="entry name" value="EAMA DOMAIN-CONTAINING PROTEIN"/>
    <property type="match status" value="1"/>
</dbReference>
<feature type="transmembrane region" description="Helical" evidence="6">
    <location>
        <begin position="75"/>
        <end position="92"/>
    </location>
</feature>
<dbReference type="RefSeq" id="WP_214212810.1">
    <property type="nucleotide sequence ID" value="NZ_JABBFO010000004.1"/>
</dbReference>
<comment type="subcellular location">
    <subcellularLocation>
        <location evidence="1">Cell membrane</location>
        <topology evidence="1">Multi-pass membrane protein</topology>
    </subcellularLocation>
</comment>
<name>A0ABS5T3R7_9GAMM</name>
<evidence type="ECO:0000256" key="6">
    <source>
        <dbReference type="SAM" id="Phobius"/>
    </source>
</evidence>